<accession>A0AAV0ASV8</accession>
<dbReference type="EMBL" id="CALTRL010001465">
    <property type="protein sequence ID" value="CAH7672624.1"/>
    <property type="molecule type" value="Genomic_DNA"/>
</dbReference>
<keyword evidence="3" id="KW-1185">Reference proteome</keyword>
<reference evidence="2" key="1">
    <citation type="submission" date="2022-06" db="EMBL/GenBank/DDBJ databases">
        <authorList>
            <consortium name="SYNGENTA / RWTH Aachen University"/>
        </authorList>
    </citation>
    <scope>NUCLEOTIDE SEQUENCE</scope>
</reference>
<proteinExistence type="predicted"/>
<evidence type="ECO:0000313" key="2">
    <source>
        <dbReference type="EMBL" id="CAH7672624.1"/>
    </source>
</evidence>
<evidence type="ECO:0000256" key="1">
    <source>
        <dbReference type="SAM" id="Phobius"/>
    </source>
</evidence>
<keyword evidence="1" id="KW-0472">Membrane</keyword>
<name>A0AAV0ASV8_PHAPC</name>
<dbReference type="Proteomes" id="UP001153365">
    <property type="component" value="Unassembled WGS sequence"/>
</dbReference>
<sequence>MFLTNCAVPQFAPGSPFENDLAQLKNRVKQAGKGYCLLLFGTLLWLTFTNIIDINIRSLDPRLRVWDYHSRKTSIDNSICSKTILVKLNEEDSLENGILRYIKWKTFGKSMGYTALLDDCNWIHGPLDDYFEFNPQPCFERFPNRTLIGEVGWETMPHLVAISDSELSSVSLNPSTLPSLKHYEDSPVLSRARYIQFNRRLGFKFLFSRLDSLILNELKIFWKPKTRLRDQIKLLDIYLEKKNHQLRKSRHLKTLFRESNYFEVLRKRKLIVSIHAEPHRLNSTFESSGAISQELNYFLTSENQQVNCRYTDFLVLLLFSDIGNNESQLKKTTSTTMASNFFPVVTPNTQDLLDISSLSKARSQASIYSSKSLKNDMIIRDLTYAAKNSAQIFYSNPASKSNELLKLLSQSLSKSRRHLKFFKITSIPRPQSYPKKRKS</sequence>
<gene>
    <name evidence="2" type="ORF">PPACK8108_LOCUS7438</name>
</gene>
<feature type="transmembrane region" description="Helical" evidence="1">
    <location>
        <begin position="34"/>
        <end position="52"/>
    </location>
</feature>
<evidence type="ECO:0000313" key="3">
    <source>
        <dbReference type="Proteomes" id="UP001153365"/>
    </source>
</evidence>
<protein>
    <submittedName>
        <fullName evidence="2">Expressed protein</fullName>
    </submittedName>
</protein>
<organism evidence="2 3">
    <name type="scientific">Phakopsora pachyrhizi</name>
    <name type="common">Asian soybean rust disease fungus</name>
    <dbReference type="NCBI Taxonomy" id="170000"/>
    <lineage>
        <taxon>Eukaryota</taxon>
        <taxon>Fungi</taxon>
        <taxon>Dikarya</taxon>
        <taxon>Basidiomycota</taxon>
        <taxon>Pucciniomycotina</taxon>
        <taxon>Pucciniomycetes</taxon>
        <taxon>Pucciniales</taxon>
        <taxon>Phakopsoraceae</taxon>
        <taxon>Phakopsora</taxon>
    </lineage>
</organism>
<keyword evidence="1" id="KW-0812">Transmembrane</keyword>
<keyword evidence="1" id="KW-1133">Transmembrane helix</keyword>
<comment type="caution">
    <text evidence="2">The sequence shown here is derived from an EMBL/GenBank/DDBJ whole genome shotgun (WGS) entry which is preliminary data.</text>
</comment>
<dbReference type="AlphaFoldDB" id="A0AAV0ASV8"/>